<dbReference type="GO" id="GO:0005886">
    <property type="term" value="C:plasma membrane"/>
    <property type="evidence" value="ECO:0007669"/>
    <property type="project" value="InterPro"/>
</dbReference>
<dbReference type="RefSeq" id="WP_106683870.1">
    <property type="nucleotide sequence ID" value="NZ_CP027667.1"/>
</dbReference>
<evidence type="ECO:0000313" key="7">
    <source>
        <dbReference type="EMBL" id="AVO49437.1"/>
    </source>
</evidence>
<evidence type="ECO:0000256" key="5">
    <source>
        <dbReference type="ARBA" id="ARBA00023136"/>
    </source>
</evidence>
<dbReference type="GO" id="GO:0015221">
    <property type="term" value="F:lipopolysaccharide transmembrane transporter activity"/>
    <property type="evidence" value="ECO:0007669"/>
    <property type="project" value="InterPro"/>
</dbReference>
<keyword evidence="2" id="KW-0997">Cell inner membrane</keyword>
<dbReference type="EMBL" id="CP027667">
    <property type="protein sequence ID" value="AVO49437.1"/>
    <property type="molecule type" value="Genomic_DNA"/>
</dbReference>
<dbReference type="InterPro" id="IPR010664">
    <property type="entry name" value="LipoPS_assembly_LptC-rel"/>
</dbReference>
<dbReference type="GO" id="GO:0030288">
    <property type="term" value="C:outer membrane-bounded periplasmic space"/>
    <property type="evidence" value="ECO:0007669"/>
    <property type="project" value="TreeGrafter"/>
</dbReference>
<reference evidence="7 8" key="1">
    <citation type="submission" date="2018-03" db="EMBL/GenBank/DDBJ databases">
        <title>Genome sequencing of Melaminivora sp.</title>
        <authorList>
            <person name="Kim S.-J."/>
            <person name="Heo J."/>
            <person name="Ahn J.-H."/>
            <person name="Kwon S.-W."/>
        </authorList>
    </citation>
    <scope>NUCLEOTIDE SEQUENCE [LARGE SCALE GENOMIC DNA]</scope>
    <source>
        <strain evidence="7 8">SC2-9</strain>
    </source>
</reference>
<dbReference type="NCBIfam" id="TIGR04409">
    <property type="entry name" value="LptC_YrbK"/>
    <property type="match status" value="1"/>
</dbReference>
<organism evidence="7 8">
    <name type="scientific">Melaminivora suipulveris</name>
    <dbReference type="NCBI Taxonomy" id="2109913"/>
    <lineage>
        <taxon>Bacteria</taxon>
        <taxon>Pseudomonadati</taxon>
        <taxon>Pseudomonadota</taxon>
        <taxon>Betaproteobacteria</taxon>
        <taxon>Burkholderiales</taxon>
        <taxon>Comamonadaceae</taxon>
        <taxon>Melaminivora</taxon>
    </lineage>
</organism>
<dbReference type="KEGG" id="mela:C6568_09290"/>
<evidence type="ECO:0000313" key="8">
    <source>
        <dbReference type="Proteomes" id="UP000237925"/>
    </source>
</evidence>
<keyword evidence="1" id="KW-1003">Cell membrane</keyword>
<evidence type="ECO:0000256" key="3">
    <source>
        <dbReference type="ARBA" id="ARBA00022692"/>
    </source>
</evidence>
<feature type="transmembrane region" description="Helical" evidence="6">
    <location>
        <begin position="20"/>
        <end position="38"/>
    </location>
</feature>
<keyword evidence="3 6" id="KW-0812">Transmembrane</keyword>
<dbReference type="Proteomes" id="UP000237925">
    <property type="component" value="Chromosome"/>
</dbReference>
<dbReference type="InterPro" id="IPR052363">
    <property type="entry name" value="LPS_export_LptC"/>
</dbReference>
<dbReference type="PANTHER" id="PTHR37481:SF1">
    <property type="entry name" value="LIPOPOLYSACCHARIDE EXPORT SYSTEM PROTEIN LPTC"/>
    <property type="match status" value="1"/>
</dbReference>
<name>A0A2R3QCQ3_9BURK</name>
<accession>A0A2R3QCQ3</accession>
<keyword evidence="5 6" id="KW-0472">Membrane</keyword>
<protein>
    <submittedName>
        <fullName evidence="7">LPS export ABC transporter periplasmic protein LptC</fullName>
    </submittedName>
</protein>
<dbReference type="Gene3D" id="2.60.450.10">
    <property type="entry name" value="Lipopolysaccharide (LPS) transport protein A like domain"/>
    <property type="match status" value="1"/>
</dbReference>
<dbReference type="AlphaFoldDB" id="A0A2R3QCQ3"/>
<dbReference type="OrthoDB" id="5298112at2"/>
<sequence>MTTSARPRRSLRQMWERASLYLPVLLLALLALGTWWLVRNAPKPEPPHAERPARHEPDYYMRDFSVKSFEANGRLGSELRGTLLKHYPDTDTLEVEQARMRSVGEDGRVVTARANRAVSNADGSEVQLFGQASVVREPQAQPGRASTARLEFAGEFLHVWTREERVRSNQPVTLRRGADVFTSERLEYDHLAQVLELHGRVRGSLAPPPAGR</sequence>
<keyword evidence="8" id="KW-1185">Reference proteome</keyword>
<evidence type="ECO:0000256" key="6">
    <source>
        <dbReference type="SAM" id="Phobius"/>
    </source>
</evidence>
<dbReference type="PANTHER" id="PTHR37481">
    <property type="entry name" value="LIPOPOLYSACCHARIDE EXPORT SYSTEM PROTEIN LPTC"/>
    <property type="match status" value="1"/>
</dbReference>
<evidence type="ECO:0000256" key="2">
    <source>
        <dbReference type="ARBA" id="ARBA00022519"/>
    </source>
</evidence>
<keyword evidence="4 6" id="KW-1133">Transmembrane helix</keyword>
<dbReference type="Pfam" id="PF06835">
    <property type="entry name" value="LptC"/>
    <property type="match status" value="1"/>
</dbReference>
<proteinExistence type="predicted"/>
<dbReference type="InterPro" id="IPR026265">
    <property type="entry name" value="LptC"/>
</dbReference>
<dbReference type="GO" id="GO:0017089">
    <property type="term" value="F:glycolipid transfer activity"/>
    <property type="evidence" value="ECO:0007669"/>
    <property type="project" value="TreeGrafter"/>
</dbReference>
<gene>
    <name evidence="7" type="primary">lptC</name>
    <name evidence="7" type="ORF">C6568_09290</name>
</gene>
<evidence type="ECO:0000256" key="4">
    <source>
        <dbReference type="ARBA" id="ARBA00022989"/>
    </source>
</evidence>
<evidence type="ECO:0000256" key="1">
    <source>
        <dbReference type="ARBA" id="ARBA00022475"/>
    </source>
</evidence>